<keyword evidence="4 7" id="KW-0378">Hydrolase</keyword>
<evidence type="ECO:0000259" key="9">
    <source>
        <dbReference type="Pfam" id="PF02868"/>
    </source>
</evidence>
<comment type="function">
    <text evidence="7">Extracellular zinc metalloprotease.</text>
</comment>
<dbReference type="InterPro" id="IPR023612">
    <property type="entry name" value="Peptidase_M4"/>
</dbReference>
<keyword evidence="5 7" id="KW-0862">Zinc</keyword>
<keyword evidence="2 7" id="KW-0645">Protease</keyword>
<feature type="domain" description="Peptidase M4" evidence="8">
    <location>
        <begin position="97"/>
        <end position="179"/>
    </location>
</feature>
<evidence type="ECO:0000256" key="3">
    <source>
        <dbReference type="ARBA" id="ARBA00022723"/>
    </source>
</evidence>
<keyword evidence="11" id="KW-1185">Reference proteome</keyword>
<evidence type="ECO:0000256" key="6">
    <source>
        <dbReference type="ARBA" id="ARBA00023049"/>
    </source>
</evidence>
<dbReference type="Pfam" id="PF01447">
    <property type="entry name" value="Peptidase_M4"/>
    <property type="match status" value="1"/>
</dbReference>
<keyword evidence="7" id="KW-0964">Secreted</keyword>
<comment type="similarity">
    <text evidence="1 7">Belongs to the peptidase M4 family.</text>
</comment>
<dbReference type="InterPro" id="IPR027268">
    <property type="entry name" value="Peptidase_M4/M1_CTD_sf"/>
</dbReference>
<proteinExistence type="inferred from homology"/>
<dbReference type="PRINTS" id="PR00730">
    <property type="entry name" value="THERMOLYSIN"/>
</dbReference>
<dbReference type="Gene3D" id="1.10.390.10">
    <property type="entry name" value="Neutral Protease Domain 2"/>
    <property type="match status" value="1"/>
</dbReference>
<keyword evidence="6 7" id="KW-0482">Metalloprotease</keyword>
<evidence type="ECO:0000259" key="8">
    <source>
        <dbReference type="Pfam" id="PF01447"/>
    </source>
</evidence>
<evidence type="ECO:0000256" key="7">
    <source>
        <dbReference type="RuleBase" id="RU366073"/>
    </source>
</evidence>
<dbReference type="PANTHER" id="PTHR43579">
    <property type="match status" value="1"/>
</dbReference>
<dbReference type="PANTHER" id="PTHR43579:SF1">
    <property type="entry name" value="NEUTRAL METALLOPROTEINASE"/>
    <property type="match status" value="1"/>
</dbReference>
<organism evidence="10 11">
    <name type="scientific">Brevibacterium daeguense</name>
    <dbReference type="NCBI Taxonomy" id="909936"/>
    <lineage>
        <taxon>Bacteria</taxon>
        <taxon>Bacillati</taxon>
        <taxon>Actinomycetota</taxon>
        <taxon>Actinomycetes</taxon>
        <taxon>Micrococcales</taxon>
        <taxon>Brevibacteriaceae</taxon>
        <taxon>Brevibacterium</taxon>
    </lineage>
</organism>
<dbReference type="SUPFAM" id="SSF55486">
    <property type="entry name" value="Metalloproteases ('zincins'), catalytic domain"/>
    <property type="match status" value="1"/>
</dbReference>
<comment type="subcellular location">
    <subcellularLocation>
        <location evidence="7">Secreted</location>
    </subcellularLocation>
</comment>
<dbReference type="RefSeq" id="WP_236865999.1">
    <property type="nucleotide sequence ID" value="NZ_BAABAZ010000006.1"/>
</dbReference>
<sequence>MTHFIVPPHLLRRIAALDEESAGPAPTAARRALREIDDLHRFRVAAAKEPTVRPRSAVAARSPGLLAPSRRISDAQCTESLPGVLVRAEGQDPTGDPAVDEAYEHLGDTYRYFAEVHGRDSMDGLGMPLPATVHYGVRYENAFWDGTRMVFGDGDGVIFNRFTASLSVVAHELVHGMTQFVTQLSYHGQAGAIHESVSDVFGALVEQYSRSQTAGQAHWLIGAELFTPRVSGAAIRSMAAPGTAYDDERLGRDPQPATMDGYLDTEEDSGGVHLNSGIPNHAFYRAAVALGGYVWEHVGRVWYDTVTVADLPSDCSFSLFAEATRTAAERRFGSGSAVTSAVEQAWDEVGVRLPGRSQVLS</sequence>
<gene>
    <name evidence="10" type="ORF">GCM10022261_18660</name>
</gene>
<keyword evidence="3" id="KW-0479">Metal-binding</keyword>
<accession>A0ABP8EKA5</accession>
<evidence type="ECO:0000256" key="4">
    <source>
        <dbReference type="ARBA" id="ARBA00022801"/>
    </source>
</evidence>
<evidence type="ECO:0000256" key="1">
    <source>
        <dbReference type="ARBA" id="ARBA00009388"/>
    </source>
</evidence>
<dbReference type="Pfam" id="PF02868">
    <property type="entry name" value="Peptidase_M4_C"/>
    <property type="match status" value="1"/>
</dbReference>
<comment type="cofactor">
    <cofactor evidence="7">
        <name>Zn(2+)</name>
        <dbReference type="ChEBI" id="CHEBI:29105"/>
    </cofactor>
</comment>
<feature type="domain" description="Peptidase M4 C-terminal" evidence="9">
    <location>
        <begin position="183"/>
        <end position="351"/>
    </location>
</feature>
<evidence type="ECO:0000313" key="11">
    <source>
        <dbReference type="Proteomes" id="UP001501586"/>
    </source>
</evidence>
<evidence type="ECO:0000313" key="10">
    <source>
        <dbReference type="EMBL" id="GAA4284335.1"/>
    </source>
</evidence>
<dbReference type="EMBL" id="BAABAZ010000006">
    <property type="protein sequence ID" value="GAA4284335.1"/>
    <property type="molecule type" value="Genomic_DNA"/>
</dbReference>
<evidence type="ECO:0000256" key="2">
    <source>
        <dbReference type="ARBA" id="ARBA00022670"/>
    </source>
</evidence>
<dbReference type="Gene3D" id="3.10.170.10">
    <property type="match status" value="1"/>
</dbReference>
<dbReference type="EC" id="3.4.24.-" evidence="7"/>
<dbReference type="CDD" id="cd09597">
    <property type="entry name" value="M4_TLP"/>
    <property type="match status" value="1"/>
</dbReference>
<dbReference type="Proteomes" id="UP001501586">
    <property type="component" value="Unassembled WGS sequence"/>
</dbReference>
<comment type="caution">
    <text evidence="10">The sequence shown here is derived from an EMBL/GenBank/DDBJ whole genome shotgun (WGS) entry which is preliminary data.</text>
</comment>
<reference evidence="11" key="1">
    <citation type="journal article" date="2019" name="Int. J. Syst. Evol. Microbiol.">
        <title>The Global Catalogue of Microorganisms (GCM) 10K type strain sequencing project: providing services to taxonomists for standard genome sequencing and annotation.</title>
        <authorList>
            <consortium name="The Broad Institute Genomics Platform"/>
            <consortium name="The Broad Institute Genome Sequencing Center for Infectious Disease"/>
            <person name="Wu L."/>
            <person name="Ma J."/>
        </authorList>
    </citation>
    <scope>NUCLEOTIDE SEQUENCE [LARGE SCALE GENOMIC DNA]</scope>
    <source>
        <strain evidence="11">JCM 17458</strain>
    </source>
</reference>
<dbReference type="InterPro" id="IPR052759">
    <property type="entry name" value="Metalloprotease_M4"/>
</dbReference>
<dbReference type="InterPro" id="IPR013856">
    <property type="entry name" value="Peptidase_M4_domain"/>
</dbReference>
<protein>
    <recommendedName>
        <fullName evidence="7">Neutral metalloproteinase</fullName>
        <ecNumber evidence="7">3.4.24.-</ecNumber>
    </recommendedName>
</protein>
<evidence type="ECO:0000256" key="5">
    <source>
        <dbReference type="ARBA" id="ARBA00022833"/>
    </source>
</evidence>
<dbReference type="InterPro" id="IPR001570">
    <property type="entry name" value="Peptidase_M4_C_domain"/>
</dbReference>
<name>A0ABP8EKA5_9MICO</name>